<feature type="compositionally biased region" description="Basic and acidic residues" evidence="1">
    <location>
        <begin position="214"/>
        <end position="225"/>
    </location>
</feature>
<dbReference type="RefSeq" id="NP_986886.2">
    <property type="nucleotide sequence ID" value="NM_211948.2"/>
</dbReference>
<dbReference type="OrthoDB" id="4064925at2759"/>
<feature type="region of interest" description="Disordered" evidence="1">
    <location>
        <begin position="182"/>
        <end position="225"/>
    </location>
</feature>
<dbReference type="GeneID" id="4623188"/>
<protein>
    <submittedName>
        <fullName evidence="2">AGR220Cp</fullName>
    </submittedName>
</protein>
<name>Q74ZI2_EREGS</name>
<organism evidence="2 3">
    <name type="scientific">Eremothecium gossypii (strain ATCC 10895 / CBS 109.51 / FGSC 9923 / NRRL Y-1056)</name>
    <name type="common">Yeast</name>
    <name type="synonym">Ashbya gossypii</name>
    <dbReference type="NCBI Taxonomy" id="284811"/>
    <lineage>
        <taxon>Eukaryota</taxon>
        <taxon>Fungi</taxon>
        <taxon>Dikarya</taxon>
        <taxon>Ascomycota</taxon>
        <taxon>Saccharomycotina</taxon>
        <taxon>Saccharomycetes</taxon>
        <taxon>Saccharomycetales</taxon>
        <taxon>Saccharomycetaceae</taxon>
        <taxon>Eremothecium</taxon>
    </lineage>
</organism>
<proteinExistence type="predicted"/>
<dbReference type="Proteomes" id="UP000000591">
    <property type="component" value="Chromosome VII"/>
</dbReference>
<evidence type="ECO:0000313" key="2">
    <source>
        <dbReference type="EMBL" id="AAS54710.2"/>
    </source>
</evidence>
<dbReference type="eggNOG" id="ENOG502S1UD">
    <property type="taxonomic scope" value="Eukaryota"/>
</dbReference>
<accession>Q74ZI2</accession>
<dbReference type="InParanoid" id="Q74ZI2"/>
<reference evidence="3" key="2">
    <citation type="journal article" date="2013" name="G3 (Bethesda)">
        <title>Genomes of Ashbya fungi isolated from insects reveal four mating-type loci, numerous translocations, lack of transposons, and distinct gene duplications.</title>
        <authorList>
            <person name="Dietrich F.S."/>
            <person name="Voegeli S."/>
            <person name="Kuo S."/>
            <person name="Philippsen P."/>
        </authorList>
    </citation>
    <scope>GENOME REANNOTATION</scope>
    <source>
        <strain evidence="3">ATCC 10895 / CBS 109.51 / FGSC 9923 / NRRL Y-1056</strain>
    </source>
</reference>
<gene>
    <name evidence="2" type="ORF">AGOS_AGR220C</name>
</gene>
<evidence type="ECO:0000313" key="3">
    <source>
        <dbReference type="Proteomes" id="UP000000591"/>
    </source>
</evidence>
<dbReference type="KEGG" id="ago:AGOS_AGR220C"/>
<evidence type="ECO:0000256" key="1">
    <source>
        <dbReference type="SAM" id="MobiDB-lite"/>
    </source>
</evidence>
<dbReference type="HOGENOM" id="CLU_085772_0_0_1"/>
<reference evidence="2 3" key="1">
    <citation type="journal article" date="2004" name="Science">
        <title>The Ashbya gossypii genome as a tool for mapping the ancient Saccharomyces cerevisiae genome.</title>
        <authorList>
            <person name="Dietrich F.S."/>
            <person name="Voegeli S."/>
            <person name="Brachat S."/>
            <person name="Lerch A."/>
            <person name="Gates K."/>
            <person name="Steiner S."/>
            <person name="Mohr C."/>
            <person name="Pohlmann R."/>
            <person name="Luedi P."/>
            <person name="Choi S."/>
            <person name="Wing R.A."/>
            <person name="Flavier A."/>
            <person name="Gaffney T.D."/>
            <person name="Philippsen P."/>
        </authorList>
    </citation>
    <scope>NUCLEOTIDE SEQUENCE [LARGE SCALE GENOMIC DNA]</scope>
    <source>
        <strain evidence="3">ATCC 10895 / CBS 109.51 / FGSC 9923 / NRRL Y-1056</strain>
    </source>
</reference>
<sequence length="225" mass="24409">MVSALIRGLLRDWKRMQYAEGGLGRWIRPQENNVHVWHLVLYDGMGEREIYCMCYVGERGGAPVVVLRSCTPNSYVPLQRNVCGAPVARELAGGGGLAGLYRRVAGLFFGVAHRESAELMRAWNRVVCREFRAQFGALCGGALSATGLAQVREYLAEHGRERAGGAFGARAAELVACDGGARSADTQACDSETDAGARAAKRQRAAGRAVPRGACEEEARRRRRA</sequence>
<dbReference type="AlphaFoldDB" id="Q74ZI2"/>
<dbReference type="EMBL" id="AE016820">
    <property type="protein sequence ID" value="AAS54710.2"/>
    <property type="molecule type" value="Genomic_DNA"/>
</dbReference>
<dbReference type="FunCoup" id="Q74ZI2">
    <property type="interactions" value="38"/>
</dbReference>
<keyword evidence="3" id="KW-1185">Reference proteome</keyword>